<protein>
    <submittedName>
        <fullName evidence="1">Uncharacterized protein</fullName>
    </submittedName>
</protein>
<dbReference type="AlphaFoldDB" id="F0SXD4"/>
<evidence type="ECO:0000313" key="2">
    <source>
        <dbReference type="Proteomes" id="UP000007488"/>
    </source>
</evidence>
<organism evidence="1 2">
    <name type="scientific">Syntrophobotulus glycolicus (strain DSM 8271 / FlGlyR)</name>
    <dbReference type="NCBI Taxonomy" id="645991"/>
    <lineage>
        <taxon>Bacteria</taxon>
        <taxon>Bacillati</taxon>
        <taxon>Bacillota</taxon>
        <taxon>Clostridia</taxon>
        <taxon>Eubacteriales</taxon>
        <taxon>Desulfitobacteriaceae</taxon>
        <taxon>Syntrophobotulus</taxon>
    </lineage>
</organism>
<gene>
    <name evidence="1" type="ordered locus">Sgly_0313</name>
</gene>
<proteinExistence type="predicted"/>
<reference evidence="1 2" key="1">
    <citation type="journal article" date="2011" name="Stand. Genomic Sci.">
        <title>Complete genome sequence of Syntrophobotulus glycolicus type strain (FlGlyR).</title>
        <authorList>
            <person name="Han C."/>
            <person name="Mwirichia R."/>
            <person name="Chertkov O."/>
            <person name="Held B."/>
            <person name="Lapidus A."/>
            <person name="Nolan M."/>
            <person name="Lucas S."/>
            <person name="Hammon N."/>
            <person name="Deshpande S."/>
            <person name="Cheng J.F."/>
            <person name="Tapia R."/>
            <person name="Goodwin L."/>
            <person name="Pitluck S."/>
            <person name="Huntemann M."/>
            <person name="Liolios K."/>
            <person name="Ivanova N."/>
            <person name="Pagani I."/>
            <person name="Mavromatis K."/>
            <person name="Ovchinikova G."/>
            <person name="Pati A."/>
            <person name="Chen A."/>
            <person name="Palaniappan K."/>
            <person name="Land M."/>
            <person name="Hauser L."/>
            <person name="Brambilla E.M."/>
            <person name="Rohde M."/>
            <person name="Spring S."/>
            <person name="Sikorski J."/>
            <person name="Goker M."/>
            <person name="Woyke T."/>
            <person name="Bristow J."/>
            <person name="Eisen J.A."/>
            <person name="Markowitz V."/>
            <person name="Hugenholtz P."/>
            <person name="Kyrpides N.C."/>
            <person name="Klenk H.P."/>
            <person name="Detter J.C."/>
        </authorList>
    </citation>
    <scope>NUCLEOTIDE SEQUENCE [LARGE SCALE GENOMIC DNA]</scope>
    <source>
        <strain evidence="2">DSM 8271 / FlGlyR</strain>
    </source>
</reference>
<dbReference type="HOGENOM" id="CLU_2511516_0_0_9"/>
<accession>F0SXD4</accession>
<dbReference type="Proteomes" id="UP000007488">
    <property type="component" value="Chromosome"/>
</dbReference>
<name>F0SXD4_SYNGF</name>
<evidence type="ECO:0000313" key="1">
    <source>
        <dbReference type="EMBL" id="ADY54680.1"/>
    </source>
</evidence>
<dbReference type="RefSeq" id="WP_013623551.1">
    <property type="nucleotide sequence ID" value="NC_015172.1"/>
</dbReference>
<reference evidence="2" key="2">
    <citation type="submission" date="2011-02" db="EMBL/GenBank/DDBJ databases">
        <title>The complete genome of Syntrophobotulus glycolicus DSM 8271.</title>
        <authorList>
            <person name="Lucas S."/>
            <person name="Copeland A."/>
            <person name="Lapidus A."/>
            <person name="Bruce D."/>
            <person name="Goodwin L."/>
            <person name="Pitluck S."/>
            <person name="Kyrpides N."/>
            <person name="Mavromatis K."/>
            <person name="Pagani I."/>
            <person name="Ivanova N."/>
            <person name="Mikhailova N."/>
            <person name="Chertkov O."/>
            <person name="Held B."/>
            <person name="Detter J.C."/>
            <person name="Tapia R."/>
            <person name="Han C."/>
            <person name="Land M."/>
            <person name="Hauser L."/>
            <person name="Markowitz V."/>
            <person name="Cheng J.-F."/>
            <person name="Hugenholtz P."/>
            <person name="Woyke T."/>
            <person name="Wu D."/>
            <person name="Spring S."/>
            <person name="Schroeder M."/>
            <person name="Brambilla E."/>
            <person name="Klenk H.-P."/>
            <person name="Eisen J.A."/>
        </authorList>
    </citation>
    <scope>NUCLEOTIDE SEQUENCE [LARGE SCALE GENOMIC DNA]</scope>
    <source>
        <strain evidence="2">DSM 8271 / FlGlyR</strain>
    </source>
</reference>
<dbReference type="KEGG" id="sgy:Sgly_0313"/>
<keyword evidence="2" id="KW-1185">Reference proteome</keyword>
<sequence length="85" mass="9370">MQNLSPASNHSVGSILDNMIAAHAMFLELKEKGLLSCGTGNFIQVTEDLFTLIPGETVKTPLPSADFPYQYTKNYKGVEFIYVGR</sequence>
<dbReference type="STRING" id="645991.Sgly_0313"/>
<dbReference type="EMBL" id="CP002547">
    <property type="protein sequence ID" value="ADY54680.1"/>
    <property type="molecule type" value="Genomic_DNA"/>
</dbReference>